<comment type="caution">
    <text evidence="2">The sequence shown here is derived from an EMBL/GenBank/DDBJ whole genome shotgun (WGS) entry which is preliminary data.</text>
</comment>
<dbReference type="InterPro" id="IPR036815">
    <property type="entry name" value="14-3-3_dom_sf"/>
</dbReference>
<dbReference type="Gene3D" id="1.20.190.20">
    <property type="entry name" value="14-3-3 domain"/>
    <property type="match status" value="1"/>
</dbReference>
<feature type="compositionally biased region" description="Polar residues" evidence="1">
    <location>
        <begin position="279"/>
        <end position="301"/>
    </location>
</feature>
<keyword evidence="3" id="KW-1185">Reference proteome</keyword>
<name>A0AA38RMJ9_9PEZI</name>
<accession>A0AA38RMJ9</accession>
<feature type="region of interest" description="Disordered" evidence="1">
    <location>
        <begin position="277"/>
        <end position="323"/>
    </location>
</feature>
<protein>
    <submittedName>
        <fullName evidence="2">14-3-3 domain-containing protein</fullName>
    </submittedName>
</protein>
<sequence length="323" mass="35114">MASSEVDQKFLGRLAKSVERDNAILAQILFKILGLSINLSTLLIQARKQRRLASTQVANALDLHLHIIWLSREGSIMLEQYVIPMVGNYVELKVLAYKLRASFYHIFVLFNNQPPVSTMAISTPEVAGTSPASRLAPPQINKGKGVARDEPTLATFYTHQFQGIDGGPVGLPPGFDLEPPAAFLLPAMDYLPIAHRYFKEAVALADGLLWGSHSLRLSVKTEYAAFLYECVHDAEGSRKLAKDTIAEVYEATEGIDNDMFNDACELVTVLGKMMKRGLGQSNTPRSHGQGSRSGTPSTPHAAQSAPEPQVTVTPATSAVPGFI</sequence>
<reference evidence="2" key="1">
    <citation type="submission" date="2022-07" db="EMBL/GenBank/DDBJ databases">
        <title>Fungi with potential for degradation of polypropylene.</title>
        <authorList>
            <person name="Gostincar C."/>
        </authorList>
    </citation>
    <scope>NUCLEOTIDE SEQUENCE</scope>
    <source>
        <strain evidence="2">EXF-13308</strain>
    </source>
</reference>
<dbReference type="EMBL" id="JANBVO010000021">
    <property type="protein sequence ID" value="KAJ9142699.1"/>
    <property type="molecule type" value="Genomic_DNA"/>
</dbReference>
<evidence type="ECO:0000313" key="3">
    <source>
        <dbReference type="Proteomes" id="UP001174694"/>
    </source>
</evidence>
<organism evidence="2 3">
    <name type="scientific">Pleurostoma richardsiae</name>
    <dbReference type="NCBI Taxonomy" id="41990"/>
    <lineage>
        <taxon>Eukaryota</taxon>
        <taxon>Fungi</taxon>
        <taxon>Dikarya</taxon>
        <taxon>Ascomycota</taxon>
        <taxon>Pezizomycotina</taxon>
        <taxon>Sordariomycetes</taxon>
        <taxon>Sordariomycetidae</taxon>
        <taxon>Calosphaeriales</taxon>
        <taxon>Pleurostomataceae</taxon>
        <taxon>Pleurostoma</taxon>
    </lineage>
</organism>
<dbReference type="Proteomes" id="UP001174694">
    <property type="component" value="Unassembled WGS sequence"/>
</dbReference>
<dbReference type="SUPFAM" id="SSF48445">
    <property type="entry name" value="14-3-3 protein"/>
    <property type="match status" value="1"/>
</dbReference>
<evidence type="ECO:0000313" key="2">
    <source>
        <dbReference type="EMBL" id="KAJ9142699.1"/>
    </source>
</evidence>
<gene>
    <name evidence="2" type="ORF">NKR23_g7124</name>
</gene>
<evidence type="ECO:0000256" key="1">
    <source>
        <dbReference type="SAM" id="MobiDB-lite"/>
    </source>
</evidence>
<dbReference type="AlphaFoldDB" id="A0AA38RMJ9"/>
<proteinExistence type="predicted"/>